<comment type="similarity">
    <text evidence="8">Belongs to the tRNA nucleotidyltransferase/poly(A) polymerase family.</text>
</comment>
<evidence type="ECO:0000256" key="7">
    <source>
        <dbReference type="ARBA" id="ARBA00022842"/>
    </source>
</evidence>
<evidence type="ECO:0000256" key="1">
    <source>
        <dbReference type="ARBA" id="ARBA00001946"/>
    </source>
</evidence>
<comment type="cofactor">
    <cofactor evidence="1">
        <name>Mg(2+)</name>
        <dbReference type="ChEBI" id="CHEBI:18420"/>
    </cofactor>
</comment>
<dbReference type="InterPro" id="IPR003607">
    <property type="entry name" value="HD/PDEase_dom"/>
</dbReference>
<keyword evidence="7" id="KW-0460">Magnesium</keyword>
<dbReference type="Gene3D" id="1.10.3090.10">
    <property type="entry name" value="cca-adding enzyme, domain 2"/>
    <property type="match status" value="1"/>
</dbReference>
<name>A0ABQ5QD60_9BACT</name>
<evidence type="ECO:0000256" key="3">
    <source>
        <dbReference type="ARBA" id="ARBA00022694"/>
    </source>
</evidence>
<proteinExistence type="inferred from homology"/>
<dbReference type="Gene3D" id="3.30.460.10">
    <property type="entry name" value="Beta Polymerase, domain 2"/>
    <property type="match status" value="1"/>
</dbReference>
<dbReference type="Gene3D" id="1.10.246.80">
    <property type="match status" value="1"/>
</dbReference>
<evidence type="ECO:0000256" key="5">
    <source>
        <dbReference type="ARBA" id="ARBA00022723"/>
    </source>
</evidence>
<evidence type="ECO:0000256" key="2">
    <source>
        <dbReference type="ARBA" id="ARBA00022679"/>
    </source>
</evidence>
<evidence type="ECO:0000256" key="4">
    <source>
        <dbReference type="ARBA" id="ARBA00022695"/>
    </source>
</evidence>
<dbReference type="InterPro" id="IPR050264">
    <property type="entry name" value="Bact_CCA-adding_enz_type3_sf"/>
</dbReference>
<reference evidence="10 11" key="1">
    <citation type="journal article" date="2023" name="Antonie Van Leeuwenhoek">
        <title>Mesoterricola silvestris gen. nov., sp. nov., Mesoterricola sediminis sp. nov., Geothrix oryzae sp. nov., Geothrix edaphica sp. nov., Geothrix rubra sp. nov., and Geothrix limicola sp. nov., six novel members of Acidobacteriota isolated from soils.</title>
        <authorList>
            <person name="Itoh H."/>
            <person name="Sugisawa Y."/>
            <person name="Mise K."/>
            <person name="Xu Z."/>
            <person name="Kuniyasu M."/>
            <person name="Ushijima N."/>
            <person name="Kawano K."/>
            <person name="Kobayashi E."/>
            <person name="Shiratori Y."/>
            <person name="Masuda Y."/>
            <person name="Senoo K."/>
        </authorList>
    </citation>
    <scope>NUCLEOTIDE SEQUENCE [LARGE SCALE GENOMIC DNA]</scope>
    <source>
        <strain evidence="10 11">Red804</strain>
    </source>
</reference>
<dbReference type="Pfam" id="PF01966">
    <property type="entry name" value="HD"/>
    <property type="match status" value="1"/>
</dbReference>
<dbReference type="PANTHER" id="PTHR46173:SF1">
    <property type="entry name" value="CCA TRNA NUCLEOTIDYLTRANSFERASE 1, MITOCHONDRIAL"/>
    <property type="match status" value="1"/>
</dbReference>
<keyword evidence="8" id="KW-0694">RNA-binding</keyword>
<evidence type="ECO:0000313" key="11">
    <source>
        <dbReference type="Proteomes" id="UP001165069"/>
    </source>
</evidence>
<dbReference type="InterPro" id="IPR002646">
    <property type="entry name" value="PolA_pol_head_dom"/>
</dbReference>
<dbReference type="EMBL" id="BSDE01000001">
    <property type="protein sequence ID" value="GLH72080.1"/>
    <property type="molecule type" value="Genomic_DNA"/>
</dbReference>
<keyword evidence="2 8" id="KW-0808">Transferase</keyword>
<keyword evidence="3" id="KW-0819">tRNA processing</keyword>
<evidence type="ECO:0000256" key="6">
    <source>
        <dbReference type="ARBA" id="ARBA00022741"/>
    </source>
</evidence>
<accession>A0ABQ5QD60</accession>
<gene>
    <name evidence="10" type="ORF">GETHLI_05820</name>
</gene>
<dbReference type="Pfam" id="PF12627">
    <property type="entry name" value="PolyA_pol_RNAbd"/>
    <property type="match status" value="1"/>
</dbReference>
<keyword evidence="6" id="KW-0547">Nucleotide-binding</keyword>
<sequence length="451" mass="49647">MTWPPLLRLKEALGPGAELVVVGGAVRDELLARPHADWDLATRLMPQAVMDRARAAGLKVIPTGLQHGTVTVILEDRPVEVTTFRSDGAYLDGRHPESVRLGVDLTEDLARRDFTINAMALPVEGGDLIDPFGGRADLAARTIRAVGDPLLRFGEDGLRPLRACRFAAQLGFEVEGKTLEAIPKCLEVSRKVAVERVFTELDKLLRGLDPGRGMRLLAESGLMDLWLAELIPMIGCGQNRHHRYDVWTHTLEVLRFAPAEPGLRWAALLHDAGKPGTRTVGPDGEAHFYDHESKSLDLAASILERLKASHALRKEVLALIRHHGVHPTPEWKDAACRRLLRRLAEDGLPLERWAAFRLADQRGKGLDEGARVEEHGRVMVRLEALAAAAPPLSVRDLALDGAALMALAGRGGGPWLGELQKRLLELVLDAPDLNTAERLSEIVKEWLKQRD</sequence>
<keyword evidence="4" id="KW-0548">Nucleotidyltransferase</keyword>
<evidence type="ECO:0000259" key="9">
    <source>
        <dbReference type="SMART" id="SM00471"/>
    </source>
</evidence>
<comment type="caution">
    <text evidence="10">The sequence shown here is derived from an EMBL/GenBank/DDBJ whole genome shotgun (WGS) entry which is preliminary data.</text>
</comment>
<evidence type="ECO:0000313" key="10">
    <source>
        <dbReference type="EMBL" id="GLH72080.1"/>
    </source>
</evidence>
<organism evidence="10 11">
    <name type="scientific">Geothrix limicola</name>
    <dbReference type="NCBI Taxonomy" id="2927978"/>
    <lineage>
        <taxon>Bacteria</taxon>
        <taxon>Pseudomonadati</taxon>
        <taxon>Acidobacteriota</taxon>
        <taxon>Holophagae</taxon>
        <taxon>Holophagales</taxon>
        <taxon>Holophagaceae</taxon>
        <taxon>Geothrix</taxon>
    </lineage>
</organism>
<dbReference type="RefSeq" id="WP_285570069.1">
    <property type="nucleotide sequence ID" value="NZ_BSDE01000001.1"/>
</dbReference>
<keyword evidence="5" id="KW-0479">Metal-binding</keyword>
<dbReference type="SMART" id="SM00471">
    <property type="entry name" value="HDc"/>
    <property type="match status" value="1"/>
</dbReference>
<dbReference type="Proteomes" id="UP001165069">
    <property type="component" value="Unassembled WGS sequence"/>
</dbReference>
<dbReference type="InterPro" id="IPR006674">
    <property type="entry name" value="HD_domain"/>
</dbReference>
<dbReference type="PANTHER" id="PTHR46173">
    <property type="entry name" value="CCA TRNA NUCLEOTIDYLTRANSFERASE 1, MITOCHONDRIAL"/>
    <property type="match status" value="1"/>
</dbReference>
<evidence type="ECO:0000256" key="8">
    <source>
        <dbReference type="RuleBase" id="RU003953"/>
    </source>
</evidence>
<dbReference type="InterPro" id="IPR032828">
    <property type="entry name" value="PolyA_RNA-bd"/>
</dbReference>
<feature type="domain" description="HD/PDEase" evidence="9">
    <location>
        <begin position="242"/>
        <end position="315"/>
    </location>
</feature>
<protein>
    <submittedName>
        <fullName evidence="10">HDIG domain-containing protein</fullName>
    </submittedName>
</protein>
<dbReference type="Pfam" id="PF01743">
    <property type="entry name" value="PolyA_pol"/>
    <property type="match status" value="1"/>
</dbReference>
<dbReference type="SUPFAM" id="SSF81301">
    <property type="entry name" value="Nucleotidyltransferase"/>
    <property type="match status" value="1"/>
</dbReference>
<dbReference type="InterPro" id="IPR043519">
    <property type="entry name" value="NT_sf"/>
</dbReference>
<keyword evidence="11" id="KW-1185">Reference proteome</keyword>
<dbReference type="SUPFAM" id="SSF81891">
    <property type="entry name" value="Poly A polymerase C-terminal region-like"/>
    <property type="match status" value="1"/>
</dbReference>
<dbReference type="CDD" id="cd05398">
    <property type="entry name" value="NT_ClassII-CCAase"/>
    <property type="match status" value="1"/>
</dbReference>
<dbReference type="CDD" id="cd00077">
    <property type="entry name" value="HDc"/>
    <property type="match status" value="1"/>
</dbReference>